<sequence length="118" mass="13088">MIIEHGAHYLLYGGEHQLAVASRVWSAGVARRYLRSRGKATMFICDVPFSLISDSWLSEYAGSALARWIGEKLTEPQVDDFGEESICIHADLPAEAIVGHYHPSKVRDPFSGSAWTKP</sequence>
<proteinExistence type="predicted"/>
<evidence type="ECO:0000313" key="2">
    <source>
        <dbReference type="Proteomes" id="UP001161391"/>
    </source>
</evidence>
<dbReference type="Proteomes" id="UP001161391">
    <property type="component" value="Unassembled WGS sequence"/>
</dbReference>
<reference evidence="1" key="1">
    <citation type="journal article" date="2014" name="Int. J. Syst. Evol. Microbiol.">
        <title>Complete genome of a new Firmicutes species belonging to the dominant human colonic microbiota ('Ruminococcus bicirculans') reveals two chromosomes and a selective capacity to utilize plant glucans.</title>
        <authorList>
            <consortium name="NISC Comparative Sequencing Program"/>
            <person name="Wegmann U."/>
            <person name="Louis P."/>
            <person name="Goesmann A."/>
            <person name="Henrissat B."/>
            <person name="Duncan S.H."/>
            <person name="Flint H.J."/>
        </authorList>
    </citation>
    <scope>NUCLEOTIDE SEQUENCE</scope>
    <source>
        <strain evidence="1">NBRC 108219</strain>
    </source>
</reference>
<name>A0ABQ5V4W3_9PROT</name>
<protein>
    <submittedName>
        <fullName evidence="1">Uncharacterized protein</fullName>
    </submittedName>
</protein>
<comment type="caution">
    <text evidence="1">The sequence shown here is derived from an EMBL/GenBank/DDBJ whole genome shotgun (WGS) entry which is preliminary data.</text>
</comment>
<organism evidence="1 2">
    <name type="scientific">Algimonas ampicilliniresistens</name>
    <dbReference type="NCBI Taxonomy" id="1298735"/>
    <lineage>
        <taxon>Bacteria</taxon>
        <taxon>Pseudomonadati</taxon>
        <taxon>Pseudomonadota</taxon>
        <taxon>Alphaproteobacteria</taxon>
        <taxon>Maricaulales</taxon>
        <taxon>Robiginitomaculaceae</taxon>
        <taxon>Algimonas</taxon>
    </lineage>
</organism>
<dbReference type="EMBL" id="BSNK01000001">
    <property type="protein sequence ID" value="GLQ22571.1"/>
    <property type="molecule type" value="Genomic_DNA"/>
</dbReference>
<accession>A0ABQ5V4W3</accession>
<gene>
    <name evidence="1" type="ORF">GCM10007853_04450</name>
</gene>
<reference evidence="1" key="2">
    <citation type="submission" date="2023-01" db="EMBL/GenBank/DDBJ databases">
        <title>Draft genome sequence of Algimonas ampicilliniresistens strain NBRC 108219.</title>
        <authorList>
            <person name="Sun Q."/>
            <person name="Mori K."/>
        </authorList>
    </citation>
    <scope>NUCLEOTIDE SEQUENCE</scope>
    <source>
        <strain evidence="1">NBRC 108219</strain>
    </source>
</reference>
<keyword evidence="2" id="KW-1185">Reference proteome</keyword>
<evidence type="ECO:0000313" key="1">
    <source>
        <dbReference type="EMBL" id="GLQ22571.1"/>
    </source>
</evidence>